<accession>A0A645G778</accession>
<dbReference type="AlphaFoldDB" id="A0A645G778"/>
<organism evidence="1">
    <name type="scientific">bioreactor metagenome</name>
    <dbReference type="NCBI Taxonomy" id="1076179"/>
    <lineage>
        <taxon>unclassified sequences</taxon>
        <taxon>metagenomes</taxon>
        <taxon>ecological metagenomes</taxon>
    </lineage>
</organism>
<proteinExistence type="predicted"/>
<gene>
    <name evidence="1" type="ORF">SDC9_170121</name>
</gene>
<evidence type="ECO:0000313" key="1">
    <source>
        <dbReference type="EMBL" id="MPN22738.1"/>
    </source>
</evidence>
<reference evidence="1" key="1">
    <citation type="submission" date="2019-08" db="EMBL/GenBank/DDBJ databases">
        <authorList>
            <person name="Kucharzyk K."/>
            <person name="Murdoch R.W."/>
            <person name="Higgins S."/>
            <person name="Loffler F."/>
        </authorList>
    </citation>
    <scope>NUCLEOTIDE SEQUENCE</scope>
</reference>
<sequence length="63" mass="6499">MQVAVDGQYHGRTGNRVFGFGDGGVGVIGIGHGCAVGAAQITLHHLLDAVLADGVVKRITLRF</sequence>
<comment type="caution">
    <text evidence="1">The sequence shown here is derived from an EMBL/GenBank/DDBJ whole genome shotgun (WGS) entry which is preliminary data.</text>
</comment>
<dbReference type="EMBL" id="VSSQ01071042">
    <property type="protein sequence ID" value="MPN22738.1"/>
    <property type="molecule type" value="Genomic_DNA"/>
</dbReference>
<protein>
    <submittedName>
        <fullName evidence="1">Uncharacterized protein</fullName>
    </submittedName>
</protein>
<name>A0A645G778_9ZZZZ</name>